<proteinExistence type="predicted"/>
<dbReference type="VEuPathDB" id="FungiDB:H310_10943"/>
<evidence type="ECO:0000313" key="1">
    <source>
        <dbReference type="EMBL" id="ETV95465.1"/>
    </source>
</evidence>
<dbReference type="RefSeq" id="XP_008875658.1">
    <property type="nucleotide sequence ID" value="XM_008877436.1"/>
</dbReference>
<accession>A0A024TMU7</accession>
<dbReference type="EMBL" id="KI913980">
    <property type="protein sequence ID" value="ETV95465.1"/>
    <property type="molecule type" value="Genomic_DNA"/>
</dbReference>
<protein>
    <submittedName>
        <fullName evidence="1">Uncharacterized protein</fullName>
    </submittedName>
</protein>
<gene>
    <name evidence="1" type="ORF">H310_10943</name>
</gene>
<dbReference type="AlphaFoldDB" id="A0A024TMU7"/>
<name>A0A024TMU7_9STRA</name>
<dbReference type="GeneID" id="20087993"/>
<reference evidence="1" key="1">
    <citation type="submission" date="2013-12" db="EMBL/GenBank/DDBJ databases">
        <title>The Genome Sequence of Aphanomyces invadans NJM9701.</title>
        <authorList>
            <consortium name="The Broad Institute Genomics Platform"/>
            <person name="Russ C."/>
            <person name="Tyler B."/>
            <person name="van West P."/>
            <person name="Dieguez-Uribeondo J."/>
            <person name="Young S.K."/>
            <person name="Zeng Q."/>
            <person name="Gargeya S."/>
            <person name="Fitzgerald M."/>
            <person name="Abouelleil A."/>
            <person name="Alvarado L."/>
            <person name="Chapman S.B."/>
            <person name="Gainer-Dewar J."/>
            <person name="Goldberg J."/>
            <person name="Griggs A."/>
            <person name="Gujja S."/>
            <person name="Hansen M."/>
            <person name="Howarth C."/>
            <person name="Imamovic A."/>
            <person name="Ireland A."/>
            <person name="Larimer J."/>
            <person name="McCowan C."/>
            <person name="Murphy C."/>
            <person name="Pearson M."/>
            <person name="Poon T.W."/>
            <person name="Priest M."/>
            <person name="Roberts A."/>
            <person name="Saif S."/>
            <person name="Shea T."/>
            <person name="Sykes S."/>
            <person name="Wortman J."/>
            <person name="Nusbaum C."/>
            <person name="Birren B."/>
        </authorList>
    </citation>
    <scope>NUCLEOTIDE SEQUENCE [LARGE SCALE GENOMIC DNA]</scope>
    <source>
        <strain evidence="1">NJM9701</strain>
    </source>
</reference>
<sequence length="130" mass="14278">MAHEQRLSQHDVIQVLQSLSELKRREVLPRAKLRELKDMLIARHPTLVAMVRDAANTNQALVDQLFAFATQGARAVNPLDHPVTTNGVTTFDALDVSILRAQVHIPRGVAATTLSALNSLGWTKPTPFAP</sequence>
<organism evidence="1">
    <name type="scientific">Aphanomyces invadans</name>
    <dbReference type="NCBI Taxonomy" id="157072"/>
    <lineage>
        <taxon>Eukaryota</taxon>
        <taxon>Sar</taxon>
        <taxon>Stramenopiles</taxon>
        <taxon>Oomycota</taxon>
        <taxon>Saprolegniomycetes</taxon>
        <taxon>Saprolegniales</taxon>
        <taxon>Verrucalvaceae</taxon>
        <taxon>Aphanomyces</taxon>
    </lineage>
</organism>
<dbReference type="OrthoDB" id="3169036at2759"/>